<comment type="function">
    <text evidence="7">Topoisomerase IV is essential for chromosome segregation. It relaxes supercoiled DNA. Performs the decatenation events required during the replication of a circular DNA molecule.</text>
</comment>
<dbReference type="NCBIfam" id="TIGR01062">
    <property type="entry name" value="parC_Gneg"/>
    <property type="match status" value="1"/>
</dbReference>
<evidence type="ECO:0000256" key="1">
    <source>
        <dbReference type="ARBA" id="ARBA00000185"/>
    </source>
</evidence>
<keyword evidence="2 7" id="KW-1003">Cell membrane</keyword>
<feature type="site" description="Interaction with DNA" evidence="7">
    <location>
        <position position="85"/>
    </location>
</feature>
<keyword evidence="3 7" id="KW-0799">Topoisomerase</keyword>
<dbReference type="SUPFAM" id="SSF56719">
    <property type="entry name" value="Type II DNA topoisomerase"/>
    <property type="match status" value="1"/>
</dbReference>
<comment type="catalytic activity">
    <reaction evidence="1 7 8">
        <text>ATP-dependent breakage, passage and rejoining of double-stranded DNA.</text>
        <dbReference type="EC" id="5.6.2.2"/>
    </reaction>
</comment>
<dbReference type="InterPro" id="IPR035516">
    <property type="entry name" value="Gyrase/topoIV_suA_C"/>
</dbReference>
<dbReference type="PANTHER" id="PTHR43493">
    <property type="entry name" value="DNA GYRASE/TOPOISOMERASE SUBUNIT A"/>
    <property type="match status" value="1"/>
</dbReference>
<dbReference type="Gene3D" id="2.120.10.90">
    <property type="entry name" value="DNA gyrase/topoisomerase IV, subunit A, C-terminal"/>
    <property type="match status" value="1"/>
</dbReference>
<dbReference type="NCBIfam" id="NF004044">
    <property type="entry name" value="PRK05561.1"/>
    <property type="match status" value="1"/>
</dbReference>
<dbReference type="Pfam" id="PF00521">
    <property type="entry name" value="DNA_topoisoIV"/>
    <property type="match status" value="1"/>
</dbReference>
<comment type="subcellular location">
    <subcellularLocation>
        <location evidence="7">Cell membrane</location>
        <topology evidence="7">Peripheral membrane protein</topology>
    </subcellularLocation>
</comment>
<evidence type="ECO:0000256" key="3">
    <source>
        <dbReference type="ARBA" id="ARBA00023029"/>
    </source>
</evidence>
<dbReference type="EC" id="5.6.2.2" evidence="7"/>
<feature type="active site" description="O-(5'-phospho-DNA)-tyrosine intermediate" evidence="7 8">
    <location>
        <position position="127"/>
    </location>
</feature>
<name>A0ABS4BKX2_9HYPH</name>
<dbReference type="HAMAP" id="MF_00936">
    <property type="entry name" value="ParC_type1"/>
    <property type="match status" value="1"/>
</dbReference>
<dbReference type="EMBL" id="JAGJCF010000015">
    <property type="protein sequence ID" value="MBP0617335.1"/>
    <property type="molecule type" value="Genomic_DNA"/>
</dbReference>
<organism evidence="10 11">
    <name type="scientific">Jiella mangrovi</name>
    <dbReference type="NCBI Taxonomy" id="2821407"/>
    <lineage>
        <taxon>Bacteria</taxon>
        <taxon>Pseudomonadati</taxon>
        <taxon>Pseudomonadota</taxon>
        <taxon>Alphaproteobacteria</taxon>
        <taxon>Hyphomicrobiales</taxon>
        <taxon>Aurantimonadaceae</taxon>
        <taxon>Jiella</taxon>
    </lineage>
</organism>
<evidence type="ECO:0000313" key="11">
    <source>
        <dbReference type="Proteomes" id="UP000678276"/>
    </source>
</evidence>
<dbReference type="InterPro" id="IPR013760">
    <property type="entry name" value="Topo_IIA-like_dom_sf"/>
</dbReference>
<proteinExistence type="inferred from homology"/>
<keyword evidence="4 7" id="KW-0238">DNA-binding</keyword>
<accession>A0ABS4BKX2</accession>
<dbReference type="SMART" id="SM00434">
    <property type="entry name" value="TOP4c"/>
    <property type="match status" value="1"/>
</dbReference>
<dbReference type="CDD" id="cd00187">
    <property type="entry name" value="TOP4c"/>
    <property type="match status" value="1"/>
</dbReference>
<dbReference type="PROSITE" id="PS52040">
    <property type="entry name" value="TOPO_IIA"/>
    <property type="match status" value="1"/>
</dbReference>
<dbReference type="Gene3D" id="3.90.199.10">
    <property type="entry name" value="Topoisomerase II, domain 5"/>
    <property type="match status" value="1"/>
</dbReference>
<comment type="subunit">
    <text evidence="7">Heterotetramer composed of ParC and ParE.</text>
</comment>
<gene>
    <name evidence="7 10" type="primary">parC</name>
    <name evidence="10" type="ORF">J6595_17245</name>
</gene>
<evidence type="ECO:0000256" key="8">
    <source>
        <dbReference type="PROSITE-ProRule" id="PRU01384"/>
    </source>
</evidence>
<dbReference type="SUPFAM" id="SSF101904">
    <property type="entry name" value="GyrA/ParC C-terminal domain-like"/>
    <property type="match status" value="1"/>
</dbReference>
<feature type="site" description="Interaction with DNA" evidence="7">
    <location>
        <position position="47"/>
    </location>
</feature>
<evidence type="ECO:0000259" key="9">
    <source>
        <dbReference type="PROSITE" id="PS52040"/>
    </source>
</evidence>
<sequence>MGKAAEPPGGGDIEPIDLKTALEERYLAYALSTIMGRALPDVRDGLKPVHRRIVHAMRILRLDPGDAYKKCARIVGDVMGKFHPHGDAAIYDAMVRLAQDFSVRYPLIDGQGNFGNVDGDSAAAMRYTEARMTDVATLLLRGITEDAVDFRPTYNEEDEEPVVLPGAFPNLLANGSSGIAVGMATSIPPHNAAELCDAALKLIEEPEATTDQLLRFVQGPDFPTGGVVIDSQAQIREAYETGRGGFRVRARWEKEDVGRGNYVVVVTEIPYQVQKSRLIEKIAELLQARKLPLLADIRDESAEDVRIVLEPKSRAVDPELLMESLFRLTDFESRIPLNLNVLSGGKVPKVMSLKEVLAEWLAHQRDVLQRRTRYRLGQIDKRLEIVSGYLVVFLNVDEVIRIIREEDEPKKELMATFDLTDNQAEAILNMRLRSLRKLEEFELRREYDALTAEKAEKEALLGSSDRQWAKVAEEVREVRETFSKKTKLGRRRTRFADAPSHNLDDIAVALIEKEPVTVVLSQKGFLRGMKGHLADFSAFTFKEGDALKLAFHAMTTDKLIFLSTGGRAFTLAADRLPGGRGQGEPIRLAVEMEDEHDIATGFVADSERQRLMVSTDGTGFVASEADMLSGTRKGKQLVNVSGKARLGHAVTVSGGDTVAIVGENRKLLVFPLSQVPQMARGKGVRLQRYKDGGVSDVKVFKLAEGLSWTDSAGRAFLRQEAELLEWRGDRAQAGRLVPKGFPKNNKFVG</sequence>
<evidence type="ECO:0000256" key="2">
    <source>
        <dbReference type="ARBA" id="ARBA00022475"/>
    </source>
</evidence>
<evidence type="ECO:0000256" key="6">
    <source>
        <dbReference type="ARBA" id="ARBA00023235"/>
    </source>
</evidence>
<dbReference type="Gene3D" id="1.10.268.10">
    <property type="entry name" value="Topoisomerase, domain 3"/>
    <property type="match status" value="1"/>
</dbReference>
<reference evidence="10 11" key="1">
    <citation type="submission" date="2021-04" db="EMBL/GenBank/DDBJ databases">
        <title>Whole genome sequence of Jiella sp. KSK16Y-1.</title>
        <authorList>
            <person name="Tuo L."/>
        </authorList>
    </citation>
    <scope>NUCLEOTIDE SEQUENCE [LARGE SCALE GENOMIC DNA]</scope>
    <source>
        <strain evidence="10 11">KSK16Y-1</strain>
    </source>
</reference>
<keyword evidence="11" id="KW-1185">Reference proteome</keyword>
<dbReference type="InterPro" id="IPR005742">
    <property type="entry name" value="TopoIV_A_Gneg"/>
</dbReference>
<keyword evidence="6 7" id="KW-0413">Isomerase</keyword>
<dbReference type="Proteomes" id="UP000678276">
    <property type="component" value="Unassembled WGS sequence"/>
</dbReference>
<feature type="site" description="Interaction with DNA" evidence="7">
    <location>
        <position position="83"/>
    </location>
</feature>
<comment type="caution">
    <text evidence="10">The sequence shown here is derived from an EMBL/GenBank/DDBJ whole genome shotgun (WGS) entry which is preliminary data.</text>
</comment>
<dbReference type="RefSeq" id="WP_209595991.1">
    <property type="nucleotide sequence ID" value="NZ_JAGJCF010000015.1"/>
</dbReference>
<comment type="similarity">
    <text evidence="7">Belongs to the type II topoisomerase GyrA/ParC subunit family. ParC type 1 subfamily.</text>
</comment>
<dbReference type="InterPro" id="IPR013758">
    <property type="entry name" value="Topo_IIA_A/C_ab"/>
</dbReference>
<dbReference type="InterPro" id="IPR006691">
    <property type="entry name" value="GyrA/parC_rep"/>
</dbReference>
<evidence type="ECO:0000256" key="5">
    <source>
        <dbReference type="ARBA" id="ARBA00023136"/>
    </source>
</evidence>
<dbReference type="InterPro" id="IPR002205">
    <property type="entry name" value="Topo_IIA_dom_A"/>
</dbReference>
<protein>
    <recommendedName>
        <fullName evidence="7">DNA topoisomerase 4 subunit A</fullName>
        <ecNumber evidence="7">5.6.2.2</ecNumber>
    </recommendedName>
    <alternativeName>
        <fullName evidence="7">Topoisomerase IV subunit A</fullName>
    </alternativeName>
</protein>
<evidence type="ECO:0000256" key="4">
    <source>
        <dbReference type="ARBA" id="ARBA00023125"/>
    </source>
</evidence>
<dbReference type="PANTHER" id="PTHR43493:SF1">
    <property type="entry name" value="DNA TOPOISOMERASE 4 SUBUNIT A"/>
    <property type="match status" value="1"/>
</dbReference>
<feature type="site" description="Transition state stabilizer" evidence="7">
    <location>
        <position position="126"/>
    </location>
</feature>
<dbReference type="Pfam" id="PF03989">
    <property type="entry name" value="DNA_gyraseA_C"/>
    <property type="match status" value="1"/>
</dbReference>
<dbReference type="Gene3D" id="3.30.1360.40">
    <property type="match status" value="1"/>
</dbReference>
<keyword evidence="5 7" id="KW-0472">Membrane</keyword>
<evidence type="ECO:0000256" key="7">
    <source>
        <dbReference type="HAMAP-Rule" id="MF_00936"/>
    </source>
</evidence>
<feature type="domain" description="Topo IIA-type catalytic" evidence="9">
    <location>
        <begin position="39"/>
        <end position="506"/>
    </location>
</feature>
<dbReference type="InterPro" id="IPR050220">
    <property type="entry name" value="Type_II_DNA_Topoisomerases"/>
</dbReference>
<dbReference type="InterPro" id="IPR013757">
    <property type="entry name" value="Topo_IIA_A_a_sf"/>
</dbReference>
<evidence type="ECO:0000313" key="10">
    <source>
        <dbReference type="EMBL" id="MBP0617335.1"/>
    </source>
</evidence>